<organism evidence="2 3">
    <name type="scientific">Rhodonia placenta</name>
    <dbReference type="NCBI Taxonomy" id="104341"/>
    <lineage>
        <taxon>Eukaryota</taxon>
        <taxon>Fungi</taxon>
        <taxon>Dikarya</taxon>
        <taxon>Basidiomycota</taxon>
        <taxon>Agaricomycotina</taxon>
        <taxon>Agaricomycetes</taxon>
        <taxon>Polyporales</taxon>
        <taxon>Adustoporiaceae</taxon>
        <taxon>Rhodonia</taxon>
    </lineage>
</organism>
<evidence type="ECO:0000313" key="2">
    <source>
        <dbReference type="EMBL" id="KAF9814681.1"/>
    </source>
</evidence>
<dbReference type="Proteomes" id="UP000639403">
    <property type="component" value="Unassembled WGS sequence"/>
</dbReference>
<reference evidence="2" key="1">
    <citation type="submission" date="2020-11" db="EMBL/GenBank/DDBJ databases">
        <authorList>
            <person name="Koelle M."/>
            <person name="Horta M.A.C."/>
            <person name="Nowrousian M."/>
            <person name="Ohm R.A."/>
            <person name="Benz P."/>
            <person name="Pilgard A."/>
        </authorList>
    </citation>
    <scope>NUCLEOTIDE SEQUENCE</scope>
    <source>
        <strain evidence="2">FPRL280</strain>
    </source>
</reference>
<evidence type="ECO:0000256" key="1">
    <source>
        <dbReference type="SAM" id="MobiDB-lite"/>
    </source>
</evidence>
<gene>
    <name evidence="2" type="ORF">IEO21_04976</name>
</gene>
<sequence length="225" mass="24541">MEVALNALDATADGVTTTAPFAKPALIALAKLTPHGALKRGDRAQASTLNMLEDTSDIMEKGMHNILQNGFDNLQGTRNQLADLGVIQTLRKWNKFSEYASEAVHLNKKTVTSSQAARSDNMWKRKGLASRSLSSDRSEPTPISDTADAPTDCLTRADDTASVDITSVYEDPFRETASVVVPDQAFELAREPSIAESESIYSDLGEVEHDDSFRLHTLRQSDGSR</sequence>
<dbReference type="EMBL" id="JADOXO010000082">
    <property type="protein sequence ID" value="KAF9814681.1"/>
    <property type="molecule type" value="Genomic_DNA"/>
</dbReference>
<evidence type="ECO:0000313" key="3">
    <source>
        <dbReference type="Proteomes" id="UP000639403"/>
    </source>
</evidence>
<accession>A0A8H7U213</accession>
<comment type="caution">
    <text evidence="2">The sequence shown here is derived from an EMBL/GenBank/DDBJ whole genome shotgun (WGS) entry which is preliminary data.</text>
</comment>
<protein>
    <submittedName>
        <fullName evidence="2">Uncharacterized protein</fullName>
    </submittedName>
</protein>
<dbReference type="AlphaFoldDB" id="A0A8H7U213"/>
<proteinExistence type="predicted"/>
<reference evidence="2" key="2">
    <citation type="journal article" name="Front. Microbiol.">
        <title>Degradative Capacity of Two Strains of Rhodonia placenta: From Phenotype to Genotype.</title>
        <authorList>
            <person name="Kolle M."/>
            <person name="Horta M.A.C."/>
            <person name="Nowrousian M."/>
            <person name="Ohm R.A."/>
            <person name="Benz J.P."/>
            <person name="Pilgard A."/>
        </authorList>
    </citation>
    <scope>NUCLEOTIDE SEQUENCE</scope>
    <source>
        <strain evidence="2">FPRL280</strain>
    </source>
</reference>
<feature type="region of interest" description="Disordered" evidence="1">
    <location>
        <begin position="110"/>
        <end position="155"/>
    </location>
</feature>
<name>A0A8H7U213_9APHY</name>